<protein>
    <submittedName>
        <fullName evidence="1">Uncharacterized protein</fullName>
    </submittedName>
</protein>
<keyword evidence="2" id="KW-1185">Reference proteome</keyword>
<reference evidence="1" key="1">
    <citation type="submission" date="2020-11" db="EMBL/GenBank/DDBJ databases">
        <authorList>
            <person name="Tran Van P."/>
        </authorList>
    </citation>
    <scope>NUCLEOTIDE SEQUENCE</scope>
</reference>
<dbReference type="Proteomes" id="UP000728032">
    <property type="component" value="Unassembled WGS sequence"/>
</dbReference>
<dbReference type="AlphaFoldDB" id="A0A7R9QW24"/>
<gene>
    <name evidence="1" type="ORF">ONB1V03_LOCUS15550</name>
</gene>
<organism evidence="1">
    <name type="scientific">Oppiella nova</name>
    <dbReference type="NCBI Taxonomy" id="334625"/>
    <lineage>
        <taxon>Eukaryota</taxon>
        <taxon>Metazoa</taxon>
        <taxon>Ecdysozoa</taxon>
        <taxon>Arthropoda</taxon>
        <taxon>Chelicerata</taxon>
        <taxon>Arachnida</taxon>
        <taxon>Acari</taxon>
        <taxon>Acariformes</taxon>
        <taxon>Sarcoptiformes</taxon>
        <taxon>Oribatida</taxon>
        <taxon>Brachypylina</taxon>
        <taxon>Oppioidea</taxon>
        <taxon>Oppiidae</taxon>
        <taxon>Oppiella</taxon>
    </lineage>
</organism>
<accession>A0A7R9QW24</accession>
<feature type="non-terminal residue" evidence="1">
    <location>
        <position position="1"/>
    </location>
</feature>
<evidence type="ECO:0000313" key="1">
    <source>
        <dbReference type="EMBL" id="CAD7658930.1"/>
    </source>
</evidence>
<name>A0A7R9QW24_9ACAR</name>
<proteinExistence type="predicted"/>
<sequence>MTAKGYSSSEHNWKLLYRTFTEHYIKALDKSVTVSELQNRFPFTDFFNQLLVNPINGLYDQVMKFRDQFVSKLLANKDCGKQYKIMERTIQQQRYEEWLRNRRNGFQTRLESNIVDIKRLNLMVRVISELKLTSKNHESSNLFAKISNKLLENGINWEPHECRRTLCHWIEFYERNYDNYKLSVKEGNRIVEYIYQYLNSIDNANDLNKYYVQTNTFLKVSDLGDGESTVAIDVHKTITALNTIESIGVNGHGLNAPPIQMYTDLLTICMDYSQNNCDLITKYEWIHVIDKRMVAKGYTSSGNKWMALNKSMTLNELQNEFPFAHIFNQLIFNPINSHYNLLMQSRQQFMSKLLKNKEFGPHYETMERTIEQQTHQNLLRYRRNSFQKRLETNIVDIKRLNLMVQVISELKRIPKHEESSHLFEKISYKLHKNGIHCVPYECQRSLCRWIEFYERNYDNYKLSVKEGNKIVEYIYQSLNSIAMYSSDLKLLFSKDKPILHSL</sequence>
<dbReference type="EMBL" id="CAJPVJ010016147">
    <property type="protein sequence ID" value="CAG2176116.1"/>
    <property type="molecule type" value="Genomic_DNA"/>
</dbReference>
<dbReference type="EMBL" id="OC930972">
    <property type="protein sequence ID" value="CAD7658930.1"/>
    <property type="molecule type" value="Genomic_DNA"/>
</dbReference>
<evidence type="ECO:0000313" key="2">
    <source>
        <dbReference type="Proteomes" id="UP000728032"/>
    </source>
</evidence>